<name>A0A517DXE1_9FIRM</name>
<dbReference type="InterPro" id="IPR011004">
    <property type="entry name" value="Trimer_LpxA-like_sf"/>
</dbReference>
<proteinExistence type="predicted"/>
<organism evidence="1 2">
    <name type="scientific">Sporomusa termitida</name>
    <dbReference type="NCBI Taxonomy" id="2377"/>
    <lineage>
        <taxon>Bacteria</taxon>
        <taxon>Bacillati</taxon>
        <taxon>Bacillota</taxon>
        <taxon>Negativicutes</taxon>
        <taxon>Selenomonadales</taxon>
        <taxon>Sporomusaceae</taxon>
        <taxon>Sporomusa</taxon>
    </lineage>
</organism>
<dbReference type="Pfam" id="PF14602">
    <property type="entry name" value="Hexapep_2"/>
    <property type="match status" value="1"/>
</dbReference>
<dbReference type="PANTHER" id="PTHR23416:SF78">
    <property type="entry name" value="LIPOPOLYSACCHARIDE BIOSYNTHESIS O-ACETYL TRANSFERASE WBBJ-RELATED"/>
    <property type="match status" value="1"/>
</dbReference>
<dbReference type="OrthoDB" id="9801697at2"/>
<dbReference type="InterPro" id="IPR051159">
    <property type="entry name" value="Hexapeptide_acetyltransf"/>
</dbReference>
<protein>
    <submittedName>
        <fullName evidence="1">2,3,4,5-tetrahydropyridine-2,6-dicarboxylate N-acetyltransferase</fullName>
        <ecNumber evidence="1">2.3.1.89</ecNumber>
    </submittedName>
</protein>
<reference evidence="1 2" key="1">
    <citation type="submission" date="2019-02" db="EMBL/GenBank/DDBJ databases">
        <title>Closed genome of Sporomusa termitida DSM 4440.</title>
        <authorList>
            <person name="Poehlein A."/>
            <person name="Daniel R."/>
        </authorList>
    </citation>
    <scope>NUCLEOTIDE SEQUENCE [LARGE SCALE GENOMIC DNA]</scope>
    <source>
        <strain evidence="1 2">DSM 4440</strain>
    </source>
</reference>
<dbReference type="Proteomes" id="UP000320776">
    <property type="component" value="Chromosome"/>
</dbReference>
<dbReference type="CDD" id="cd04647">
    <property type="entry name" value="LbH_MAT_like"/>
    <property type="match status" value="1"/>
</dbReference>
<dbReference type="Gene3D" id="2.160.10.10">
    <property type="entry name" value="Hexapeptide repeat proteins"/>
    <property type="match status" value="1"/>
</dbReference>
<dbReference type="EMBL" id="CP036259">
    <property type="protein sequence ID" value="QDR82018.1"/>
    <property type="molecule type" value="Genomic_DNA"/>
</dbReference>
<evidence type="ECO:0000313" key="2">
    <source>
        <dbReference type="Proteomes" id="UP000320776"/>
    </source>
</evidence>
<dbReference type="KEGG" id="sted:SPTER_34390"/>
<sequence length="184" mass="20443">MSPLKLLWALRAIVYKLRFKSVGWLSYMGPPLFLLGASKIVLRDKVRIYPGARMEAHGKGMITIEDNVSIGQNLHITSKNSNLIVGKNTTISGNVFITNIDHDYTEIDKHIMDQDYIVSETRIGENCFIGYGAGIQAGTILGKQCVVGANSVVRGTFPDYCVIAGIPAKIIKKFNQETKKWERP</sequence>
<dbReference type="GO" id="GO:0047200">
    <property type="term" value="F:tetrahydrodipicolinate N-acetyltransferase activity"/>
    <property type="evidence" value="ECO:0007669"/>
    <property type="project" value="UniProtKB-EC"/>
</dbReference>
<gene>
    <name evidence="1" type="primary">dapH_1</name>
    <name evidence="1" type="ORF">SPTER_34390</name>
</gene>
<keyword evidence="2" id="KW-1185">Reference proteome</keyword>
<dbReference type="AlphaFoldDB" id="A0A517DXE1"/>
<accession>A0A517DXE1</accession>
<dbReference type="PANTHER" id="PTHR23416">
    <property type="entry name" value="SIALIC ACID SYNTHASE-RELATED"/>
    <property type="match status" value="1"/>
</dbReference>
<evidence type="ECO:0000313" key="1">
    <source>
        <dbReference type="EMBL" id="QDR82018.1"/>
    </source>
</evidence>
<dbReference type="SUPFAM" id="SSF51161">
    <property type="entry name" value="Trimeric LpxA-like enzymes"/>
    <property type="match status" value="1"/>
</dbReference>
<dbReference type="EC" id="2.3.1.89" evidence="1"/>
<keyword evidence="1" id="KW-0808">Transferase</keyword>
<dbReference type="RefSeq" id="WP_144351444.1">
    <property type="nucleotide sequence ID" value="NZ_CP036259.1"/>
</dbReference>
<dbReference type="InterPro" id="IPR001451">
    <property type="entry name" value="Hexapep"/>
</dbReference>
<keyword evidence="1" id="KW-0012">Acyltransferase</keyword>